<dbReference type="RefSeq" id="WP_004484270.1">
    <property type="nucleotide sequence ID" value="NZ_AHON02000013.1"/>
</dbReference>
<feature type="domain" description="HTH cro/C1-type" evidence="1">
    <location>
        <begin position="5"/>
        <end position="60"/>
    </location>
</feature>
<proteinExistence type="predicted"/>
<accession>A0A0E2BJ57</accession>
<evidence type="ECO:0000313" key="3">
    <source>
        <dbReference type="Proteomes" id="UP000006329"/>
    </source>
</evidence>
<name>A0A0E2BJ57_9LEPT</name>
<dbReference type="SMART" id="SM00530">
    <property type="entry name" value="HTH_XRE"/>
    <property type="match status" value="1"/>
</dbReference>
<dbReference type="InterPro" id="IPR001387">
    <property type="entry name" value="Cro/C1-type_HTH"/>
</dbReference>
<dbReference type="Pfam" id="PF13443">
    <property type="entry name" value="HTH_26"/>
    <property type="match status" value="1"/>
</dbReference>
<gene>
    <name evidence="2" type="ORF">LEP1GSC179_1198</name>
</gene>
<keyword evidence="2" id="KW-0238">DNA-binding</keyword>
<evidence type="ECO:0000313" key="2">
    <source>
        <dbReference type="EMBL" id="EKO35341.1"/>
    </source>
</evidence>
<protein>
    <submittedName>
        <fullName evidence="2">DNA-binding helix-turn-helix protein</fullName>
    </submittedName>
</protein>
<dbReference type="CDD" id="cd00093">
    <property type="entry name" value="HTH_XRE"/>
    <property type="match status" value="1"/>
</dbReference>
<dbReference type="SUPFAM" id="SSF47413">
    <property type="entry name" value="lambda repressor-like DNA-binding domains"/>
    <property type="match status" value="1"/>
</dbReference>
<reference evidence="2" key="1">
    <citation type="submission" date="2012-10" db="EMBL/GenBank/DDBJ databases">
        <authorList>
            <person name="Harkins D.M."/>
            <person name="Durkin A.S."/>
            <person name="Brinkac L.M."/>
            <person name="Haft D.H."/>
            <person name="Selengut J.D."/>
            <person name="Sanka R."/>
            <person name="DePew J."/>
            <person name="Purushe J."/>
            <person name="Matthias M.A."/>
            <person name="Vinetz J.M."/>
            <person name="Sutton G.G."/>
            <person name="Nierman W.C."/>
            <person name="Fouts D.E."/>
        </authorList>
    </citation>
    <scope>NUCLEOTIDE SEQUENCE [LARGE SCALE GENOMIC DNA]</scope>
    <source>
        <strain evidence="2">MOR084</strain>
    </source>
</reference>
<dbReference type="EMBL" id="AHON02000013">
    <property type="protein sequence ID" value="EKO35341.1"/>
    <property type="molecule type" value="Genomic_DNA"/>
</dbReference>
<evidence type="ECO:0000259" key="1">
    <source>
        <dbReference type="PROSITE" id="PS50943"/>
    </source>
</evidence>
<organism evidence="2 3">
    <name type="scientific">Leptospira santarosai str. MOR084</name>
    <dbReference type="NCBI Taxonomy" id="1049984"/>
    <lineage>
        <taxon>Bacteria</taxon>
        <taxon>Pseudomonadati</taxon>
        <taxon>Spirochaetota</taxon>
        <taxon>Spirochaetia</taxon>
        <taxon>Leptospirales</taxon>
        <taxon>Leptospiraceae</taxon>
        <taxon>Leptospira</taxon>
    </lineage>
</organism>
<dbReference type="PROSITE" id="PS50943">
    <property type="entry name" value="HTH_CROC1"/>
    <property type="match status" value="1"/>
</dbReference>
<dbReference type="GO" id="GO:0003677">
    <property type="term" value="F:DNA binding"/>
    <property type="evidence" value="ECO:0007669"/>
    <property type="project" value="UniProtKB-KW"/>
</dbReference>
<keyword evidence="3" id="KW-1185">Reference proteome</keyword>
<comment type="caution">
    <text evidence="2">The sequence shown here is derived from an EMBL/GenBank/DDBJ whole genome shotgun (WGS) entry which is preliminary data.</text>
</comment>
<dbReference type="AlphaFoldDB" id="A0A0E2BJ57"/>
<dbReference type="Proteomes" id="UP000006329">
    <property type="component" value="Unassembled WGS sequence"/>
</dbReference>
<dbReference type="Gene3D" id="1.10.260.40">
    <property type="entry name" value="lambda repressor-like DNA-binding domains"/>
    <property type="match status" value="1"/>
</dbReference>
<sequence length="127" mass="14536">MKEKIEKILAKFELTQKALAERIDVSQGNISDLFKGRTKALSFDAINRLVSEFDINPAWLFDIVGDDQMVLPPKKARDKQKKEVIEEFGILGKINARPVLKEIVHSLVKMNDSKLEKVRVFIKEILS</sequence>
<dbReference type="InterPro" id="IPR010982">
    <property type="entry name" value="Lambda_DNA-bd_dom_sf"/>
</dbReference>